<sequence>MSNKSTIQALQEQTLPMNLIGLLSSQSYYVENPIHEIQEIYGVTTEVAQEIYETVGEDYPTERMVAALCCISTPEYIAKLRGGVK</sequence>
<protein>
    <submittedName>
        <fullName evidence="1">Uncharacterized protein</fullName>
    </submittedName>
</protein>
<evidence type="ECO:0000313" key="2">
    <source>
        <dbReference type="Proteomes" id="UP001170954"/>
    </source>
</evidence>
<dbReference type="EMBL" id="JACAGK010000044">
    <property type="protein sequence ID" value="MDM1049366.1"/>
    <property type="molecule type" value="Genomic_DNA"/>
</dbReference>
<name>A0ABT7NQG1_9SPHI</name>
<accession>A0ABT7NQG1</accession>
<gene>
    <name evidence="1" type="ORF">HX018_14075</name>
</gene>
<reference evidence="1" key="2">
    <citation type="journal article" date="2022" name="Sci. Total Environ.">
        <title>Prevalence, transmission, and molecular epidemiology of tet(X)-positive bacteria among humans, animals, and environmental niches in China: An epidemiological, and genomic-based study.</title>
        <authorList>
            <person name="Dong N."/>
            <person name="Zeng Y."/>
            <person name="Cai C."/>
            <person name="Sun C."/>
            <person name="Lu J."/>
            <person name="Liu C."/>
            <person name="Zhou H."/>
            <person name="Sun Q."/>
            <person name="Shu L."/>
            <person name="Wang H."/>
            <person name="Wang Y."/>
            <person name="Wang S."/>
            <person name="Wu C."/>
            <person name="Chan E.W."/>
            <person name="Chen G."/>
            <person name="Shen Z."/>
            <person name="Chen S."/>
            <person name="Zhang R."/>
        </authorList>
    </citation>
    <scope>NUCLEOTIDE SEQUENCE</scope>
    <source>
        <strain evidence="1">R1692</strain>
    </source>
</reference>
<reference evidence="1" key="1">
    <citation type="submission" date="2020-06" db="EMBL/GenBank/DDBJ databases">
        <authorList>
            <person name="Dong N."/>
        </authorList>
    </citation>
    <scope>NUCLEOTIDE SEQUENCE</scope>
    <source>
        <strain evidence="1">R1692</strain>
    </source>
</reference>
<keyword evidence="2" id="KW-1185">Reference proteome</keyword>
<proteinExistence type="predicted"/>
<dbReference type="RefSeq" id="WP_286651808.1">
    <property type="nucleotide sequence ID" value="NZ_JACAGK010000044.1"/>
</dbReference>
<evidence type="ECO:0000313" key="1">
    <source>
        <dbReference type="EMBL" id="MDM1049366.1"/>
    </source>
</evidence>
<dbReference type="Proteomes" id="UP001170954">
    <property type="component" value="Unassembled WGS sequence"/>
</dbReference>
<comment type="caution">
    <text evidence="1">The sequence shown here is derived from an EMBL/GenBank/DDBJ whole genome shotgun (WGS) entry which is preliminary data.</text>
</comment>
<organism evidence="1 2">
    <name type="scientific">Sphingobacterium hotanense</name>
    <dbReference type="NCBI Taxonomy" id="649196"/>
    <lineage>
        <taxon>Bacteria</taxon>
        <taxon>Pseudomonadati</taxon>
        <taxon>Bacteroidota</taxon>
        <taxon>Sphingobacteriia</taxon>
        <taxon>Sphingobacteriales</taxon>
        <taxon>Sphingobacteriaceae</taxon>
        <taxon>Sphingobacterium</taxon>
    </lineage>
</organism>